<organism evidence="1 2">
    <name type="scientific">Mycena metata</name>
    <dbReference type="NCBI Taxonomy" id="1033252"/>
    <lineage>
        <taxon>Eukaryota</taxon>
        <taxon>Fungi</taxon>
        <taxon>Dikarya</taxon>
        <taxon>Basidiomycota</taxon>
        <taxon>Agaricomycotina</taxon>
        <taxon>Agaricomycetes</taxon>
        <taxon>Agaricomycetidae</taxon>
        <taxon>Agaricales</taxon>
        <taxon>Marasmiineae</taxon>
        <taxon>Mycenaceae</taxon>
        <taxon>Mycena</taxon>
    </lineage>
</organism>
<accession>A0AAD7MDB1</accession>
<dbReference type="AlphaFoldDB" id="A0AAD7MDB1"/>
<sequence length="230" mass="26286">MPERPEASRFFQRYVQWFLDSPWVRDNPHSTCVKVFYADVIQDETNNMIARENTLREFYTTGSPPSLWSNTQGSWAGSLCDLALAIPDTHGLMINKVQLQVGQCIIDPRVRVLCWSSGSLCEWTQSRFLFVRGLFGVREGLLRFRRPYGGFWYRSRLGLQTPFVSPRQSYSIYDLSASLDPEMCGYRPPDVGVCASLDPEMREESFTGCWGMRSYTPGYKKVALRNAGCG</sequence>
<reference evidence="1" key="1">
    <citation type="submission" date="2023-03" db="EMBL/GenBank/DDBJ databases">
        <title>Massive genome expansion in bonnet fungi (Mycena s.s.) driven by repeated elements and novel gene families across ecological guilds.</title>
        <authorList>
            <consortium name="Lawrence Berkeley National Laboratory"/>
            <person name="Harder C.B."/>
            <person name="Miyauchi S."/>
            <person name="Viragh M."/>
            <person name="Kuo A."/>
            <person name="Thoen E."/>
            <person name="Andreopoulos B."/>
            <person name="Lu D."/>
            <person name="Skrede I."/>
            <person name="Drula E."/>
            <person name="Henrissat B."/>
            <person name="Morin E."/>
            <person name="Kohler A."/>
            <person name="Barry K."/>
            <person name="LaButti K."/>
            <person name="Morin E."/>
            <person name="Salamov A."/>
            <person name="Lipzen A."/>
            <person name="Mereny Z."/>
            <person name="Hegedus B."/>
            <person name="Baldrian P."/>
            <person name="Stursova M."/>
            <person name="Weitz H."/>
            <person name="Taylor A."/>
            <person name="Grigoriev I.V."/>
            <person name="Nagy L.G."/>
            <person name="Martin F."/>
            <person name="Kauserud H."/>
        </authorList>
    </citation>
    <scope>NUCLEOTIDE SEQUENCE</scope>
    <source>
        <strain evidence="1">CBHHK182m</strain>
    </source>
</reference>
<protein>
    <submittedName>
        <fullName evidence="1">Uncharacterized protein</fullName>
    </submittedName>
</protein>
<evidence type="ECO:0000313" key="2">
    <source>
        <dbReference type="Proteomes" id="UP001215598"/>
    </source>
</evidence>
<dbReference type="EMBL" id="JARKIB010000386">
    <property type="protein sequence ID" value="KAJ7711768.1"/>
    <property type="molecule type" value="Genomic_DNA"/>
</dbReference>
<comment type="caution">
    <text evidence="1">The sequence shown here is derived from an EMBL/GenBank/DDBJ whole genome shotgun (WGS) entry which is preliminary data.</text>
</comment>
<name>A0AAD7MDB1_9AGAR</name>
<keyword evidence="2" id="KW-1185">Reference proteome</keyword>
<proteinExistence type="predicted"/>
<dbReference type="Proteomes" id="UP001215598">
    <property type="component" value="Unassembled WGS sequence"/>
</dbReference>
<evidence type="ECO:0000313" key="1">
    <source>
        <dbReference type="EMBL" id="KAJ7711768.1"/>
    </source>
</evidence>
<gene>
    <name evidence="1" type="ORF">B0H16DRAFT_1703325</name>
</gene>